<sequence>MWPWPLGFRGSSRRIRSSRITNSIFLSSKPFNSTSSTVWLDKFHARNGLQLRQRGQTRRGRQAGRKGHRRRRRGRTAQGGVHAGRGKGQHLLQAVQTVRQNRRQLLGQWQRNAAHQKSGREGAGPGAGRHQHRHEAVPVQGMGKNNVMMVCVPTPKTKPPPTSELLRVKTRKEADELYA</sequence>
<evidence type="ECO:0000256" key="1">
    <source>
        <dbReference type="SAM" id="MobiDB-lite"/>
    </source>
</evidence>
<feature type="region of interest" description="Disordered" evidence="1">
    <location>
        <begin position="49"/>
        <end position="87"/>
    </location>
</feature>
<dbReference type="AlphaFoldDB" id="A0A8D8B5G4"/>
<evidence type="ECO:0000313" key="2">
    <source>
        <dbReference type="EMBL" id="CAG6466912.1"/>
    </source>
</evidence>
<reference evidence="2" key="1">
    <citation type="submission" date="2021-05" db="EMBL/GenBank/DDBJ databases">
        <authorList>
            <person name="Alioto T."/>
            <person name="Alioto T."/>
            <person name="Gomez Garrido J."/>
        </authorList>
    </citation>
    <scope>NUCLEOTIDE SEQUENCE</scope>
</reference>
<feature type="region of interest" description="Disordered" evidence="1">
    <location>
        <begin position="154"/>
        <end position="179"/>
    </location>
</feature>
<feature type="compositionally biased region" description="Basic residues" evidence="1">
    <location>
        <begin position="55"/>
        <end position="75"/>
    </location>
</feature>
<accession>A0A8D8B5G4</accession>
<organism evidence="2">
    <name type="scientific">Culex pipiens</name>
    <name type="common">House mosquito</name>
    <dbReference type="NCBI Taxonomy" id="7175"/>
    <lineage>
        <taxon>Eukaryota</taxon>
        <taxon>Metazoa</taxon>
        <taxon>Ecdysozoa</taxon>
        <taxon>Arthropoda</taxon>
        <taxon>Hexapoda</taxon>
        <taxon>Insecta</taxon>
        <taxon>Pterygota</taxon>
        <taxon>Neoptera</taxon>
        <taxon>Endopterygota</taxon>
        <taxon>Diptera</taxon>
        <taxon>Nematocera</taxon>
        <taxon>Culicoidea</taxon>
        <taxon>Culicidae</taxon>
        <taxon>Culicinae</taxon>
        <taxon>Culicini</taxon>
        <taxon>Culex</taxon>
        <taxon>Culex</taxon>
    </lineage>
</organism>
<dbReference type="EMBL" id="HBUE01057314">
    <property type="protein sequence ID" value="CAG6466912.1"/>
    <property type="molecule type" value="Transcribed_RNA"/>
</dbReference>
<proteinExistence type="predicted"/>
<name>A0A8D8B5G4_CULPI</name>
<protein>
    <submittedName>
        <fullName evidence="2">(northern house mosquito) hypothetical protein</fullName>
    </submittedName>
</protein>
<feature type="region of interest" description="Disordered" evidence="1">
    <location>
        <begin position="110"/>
        <end position="142"/>
    </location>
</feature>